<organism evidence="1 2">
    <name type="scientific">Streptomyces caledonius</name>
    <dbReference type="NCBI Taxonomy" id="3134107"/>
    <lineage>
        <taxon>Bacteria</taxon>
        <taxon>Bacillati</taxon>
        <taxon>Actinomycetota</taxon>
        <taxon>Actinomycetes</taxon>
        <taxon>Kitasatosporales</taxon>
        <taxon>Streptomycetaceae</taxon>
        <taxon>Streptomyces</taxon>
    </lineage>
</organism>
<dbReference type="Gene3D" id="1.25.40.20">
    <property type="entry name" value="Ankyrin repeat-containing domain"/>
    <property type="match status" value="1"/>
</dbReference>
<sequence>MEKAERTRWDGATTRDVYHQDTLARRELLADAARDADWPRVFEQLAQNPDWVNATRVGGPSGFTVLHQAAWHGAQDAAAALVGCGAWRTLPTAAGERAIDVALARGHKSMSALLQPVVRHPLPSPTLTALESRFHALIRADSHGLADRHRLRLPTLSVLTELTEPRMYFPVPGMYGGFGYRLDGDSLVTESSSRVVGGSGRRHRITVEATELVAQGFV</sequence>
<evidence type="ECO:0000313" key="1">
    <source>
        <dbReference type="EMBL" id="MEJ8645784.1"/>
    </source>
</evidence>
<comment type="caution">
    <text evidence="1">The sequence shown here is derived from an EMBL/GenBank/DDBJ whole genome shotgun (WGS) entry which is preliminary data.</text>
</comment>
<reference evidence="1 2" key="1">
    <citation type="submission" date="2024-03" db="EMBL/GenBank/DDBJ databases">
        <title>Novel Streptomyces species of biotechnological and ecological value are a feature of Machair soil.</title>
        <authorList>
            <person name="Prole J.R."/>
            <person name="Goodfellow M."/>
            <person name="Allenby N."/>
            <person name="Ward A.C."/>
        </authorList>
    </citation>
    <scope>NUCLEOTIDE SEQUENCE [LARGE SCALE GENOMIC DNA]</scope>
    <source>
        <strain evidence="1 2">MS1.HAVA.3</strain>
    </source>
</reference>
<protein>
    <submittedName>
        <fullName evidence="1">Ankyrin repeat domain-containing protein</fullName>
    </submittedName>
</protein>
<evidence type="ECO:0000313" key="2">
    <source>
        <dbReference type="Proteomes" id="UP001382904"/>
    </source>
</evidence>
<dbReference type="EMBL" id="JBBKAM010000004">
    <property type="protein sequence ID" value="MEJ8645784.1"/>
    <property type="molecule type" value="Genomic_DNA"/>
</dbReference>
<keyword evidence="2" id="KW-1185">Reference proteome</keyword>
<dbReference type="InterPro" id="IPR036770">
    <property type="entry name" value="Ankyrin_rpt-contain_sf"/>
</dbReference>
<name>A0ABU8UD09_9ACTN</name>
<dbReference type="SUPFAM" id="SSF48403">
    <property type="entry name" value="Ankyrin repeat"/>
    <property type="match status" value="1"/>
</dbReference>
<gene>
    <name evidence="1" type="ORF">WKI68_40365</name>
</gene>
<accession>A0ABU8UD09</accession>
<proteinExistence type="predicted"/>
<dbReference type="Proteomes" id="UP001382904">
    <property type="component" value="Unassembled WGS sequence"/>
</dbReference>